<protein>
    <submittedName>
        <fullName evidence="1">Uncharacterized protein</fullName>
    </submittedName>
</protein>
<organism evidence="1">
    <name type="scientific">Daphnia magna</name>
    <dbReference type="NCBI Taxonomy" id="35525"/>
    <lineage>
        <taxon>Eukaryota</taxon>
        <taxon>Metazoa</taxon>
        <taxon>Ecdysozoa</taxon>
        <taxon>Arthropoda</taxon>
        <taxon>Crustacea</taxon>
        <taxon>Branchiopoda</taxon>
        <taxon>Diplostraca</taxon>
        <taxon>Cladocera</taxon>
        <taxon>Anomopoda</taxon>
        <taxon>Daphniidae</taxon>
        <taxon>Daphnia</taxon>
    </lineage>
</organism>
<evidence type="ECO:0000313" key="1">
    <source>
        <dbReference type="EMBL" id="JAL60013.1"/>
    </source>
</evidence>
<reference evidence="1" key="1">
    <citation type="submission" date="2015-10" db="EMBL/GenBank/DDBJ databases">
        <title>EvidentialGene: Evidence-directed Construction of Complete mRNA Transcriptomes without Genomes.</title>
        <authorList>
            <person name="Gilbert D.G."/>
        </authorList>
    </citation>
    <scope>NUCLEOTIDE SEQUENCE</scope>
</reference>
<dbReference type="EMBL" id="GDIQ01091714">
    <property type="protein sequence ID" value="JAL60012.1"/>
    <property type="molecule type" value="Transcribed_RNA"/>
</dbReference>
<accession>A0A0P5S6U6</accession>
<dbReference type="EMBL" id="GDIQ01091713">
    <property type="protein sequence ID" value="JAL60013.1"/>
    <property type="molecule type" value="Transcribed_RNA"/>
</dbReference>
<name>A0A0P5S6U6_9CRUS</name>
<proteinExistence type="predicted"/>
<sequence>MTYLFYFFVSYTLPLRPYLCLIFHLSKITILPRCVIRLRSPIISHSKEMNKKGVF</sequence>
<dbReference type="AlphaFoldDB" id="A0A0P5S6U6"/>